<protein>
    <submittedName>
        <fullName evidence="1">Uncharacterized protein</fullName>
    </submittedName>
</protein>
<proteinExistence type="predicted"/>
<keyword evidence="2" id="KW-1185">Reference proteome</keyword>
<name>A0AAD8IZI8_9APIA</name>
<dbReference type="AlphaFoldDB" id="A0AAD8IZI8"/>
<reference evidence="1" key="1">
    <citation type="submission" date="2023-02" db="EMBL/GenBank/DDBJ databases">
        <title>Genome of toxic invasive species Heracleum sosnowskyi carries increased number of genes despite the absence of recent whole-genome duplications.</title>
        <authorList>
            <person name="Schelkunov M."/>
            <person name="Shtratnikova V."/>
            <person name="Makarenko M."/>
            <person name="Klepikova A."/>
            <person name="Omelchenko D."/>
            <person name="Novikova G."/>
            <person name="Obukhova E."/>
            <person name="Bogdanov V."/>
            <person name="Penin A."/>
            <person name="Logacheva M."/>
        </authorList>
    </citation>
    <scope>NUCLEOTIDE SEQUENCE</scope>
    <source>
        <strain evidence="1">Hsosn_3</strain>
        <tissue evidence="1">Leaf</tissue>
    </source>
</reference>
<reference evidence="1" key="2">
    <citation type="submission" date="2023-05" db="EMBL/GenBank/DDBJ databases">
        <authorList>
            <person name="Schelkunov M.I."/>
        </authorList>
    </citation>
    <scope>NUCLEOTIDE SEQUENCE</scope>
    <source>
        <strain evidence="1">Hsosn_3</strain>
        <tissue evidence="1">Leaf</tissue>
    </source>
</reference>
<comment type="caution">
    <text evidence="1">The sequence shown here is derived from an EMBL/GenBank/DDBJ whole genome shotgun (WGS) entry which is preliminary data.</text>
</comment>
<sequence>MQSGIPLLPRMVNSSIISFVWIIFHISFRDVPLFSSDATRIYANIDYTPAKDLRNAIATATGNAVENLPKPTYNRFFTAEETTLQDLTIKEILETTLPNSAALLCSSSQLVMKITRFFHTPNG</sequence>
<gene>
    <name evidence="1" type="ORF">POM88_013195</name>
</gene>
<evidence type="ECO:0000313" key="2">
    <source>
        <dbReference type="Proteomes" id="UP001237642"/>
    </source>
</evidence>
<evidence type="ECO:0000313" key="1">
    <source>
        <dbReference type="EMBL" id="KAK1394139.1"/>
    </source>
</evidence>
<accession>A0AAD8IZI8</accession>
<organism evidence="1 2">
    <name type="scientific">Heracleum sosnowskyi</name>
    <dbReference type="NCBI Taxonomy" id="360622"/>
    <lineage>
        <taxon>Eukaryota</taxon>
        <taxon>Viridiplantae</taxon>
        <taxon>Streptophyta</taxon>
        <taxon>Embryophyta</taxon>
        <taxon>Tracheophyta</taxon>
        <taxon>Spermatophyta</taxon>
        <taxon>Magnoliopsida</taxon>
        <taxon>eudicotyledons</taxon>
        <taxon>Gunneridae</taxon>
        <taxon>Pentapetalae</taxon>
        <taxon>asterids</taxon>
        <taxon>campanulids</taxon>
        <taxon>Apiales</taxon>
        <taxon>Apiaceae</taxon>
        <taxon>Apioideae</taxon>
        <taxon>apioid superclade</taxon>
        <taxon>Tordylieae</taxon>
        <taxon>Tordyliinae</taxon>
        <taxon>Heracleum</taxon>
    </lineage>
</organism>
<dbReference type="EMBL" id="JAUIZM010000003">
    <property type="protein sequence ID" value="KAK1394139.1"/>
    <property type="molecule type" value="Genomic_DNA"/>
</dbReference>
<dbReference type="Proteomes" id="UP001237642">
    <property type="component" value="Unassembled WGS sequence"/>
</dbReference>